<name>A0A481YUV9_9VIRU</name>
<evidence type="ECO:0000313" key="1">
    <source>
        <dbReference type="EMBL" id="QBK86820.1"/>
    </source>
</evidence>
<dbReference type="EMBL" id="MK500337">
    <property type="protein sequence ID" value="QBK86820.1"/>
    <property type="molecule type" value="Genomic_DNA"/>
</dbReference>
<sequence>MHLFQPFGRAANRGREYTVPSLKCIEKLYGKDWRVPKPGFKPWY</sequence>
<organism evidence="1">
    <name type="scientific">Marseillevirus LCMAC103</name>
    <dbReference type="NCBI Taxonomy" id="2506604"/>
    <lineage>
        <taxon>Viruses</taxon>
        <taxon>Varidnaviria</taxon>
        <taxon>Bamfordvirae</taxon>
        <taxon>Nucleocytoviricota</taxon>
        <taxon>Megaviricetes</taxon>
        <taxon>Pimascovirales</taxon>
        <taxon>Pimascovirales incertae sedis</taxon>
        <taxon>Marseilleviridae</taxon>
    </lineage>
</organism>
<protein>
    <submittedName>
        <fullName evidence="1">Uncharacterized protein</fullName>
    </submittedName>
</protein>
<proteinExistence type="predicted"/>
<reference evidence="1" key="1">
    <citation type="journal article" date="2019" name="MBio">
        <title>Virus Genomes from Deep Sea Sediments Expand the Ocean Megavirome and Support Independent Origins of Viral Gigantism.</title>
        <authorList>
            <person name="Backstrom D."/>
            <person name="Yutin N."/>
            <person name="Jorgensen S.L."/>
            <person name="Dharamshi J."/>
            <person name="Homa F."/>
            <person name="Zaremba-Niedwiedzka K."/>
            <person name="Spang A."/>
            <person name="Wolf Y.I."/>
            <person name="Koonin E.V."/>
            <person name="Ettema T.J."/>
        </authorList>
    </citation>
    <scope>NUCLEOTIDE SEQUENCE</scope>
</reference>
<accession>A0A481YUV9</accession>
<gene>
    <name evidence="1" type="ORF">LCMAC103_01550</name>
</gene>